<name>A0ABM3NUP6_ACIJB</name>
<proteinExistence type="predicted"/>
<gene>
    <name evidence="3" type="primary">LOC128312595</name>
</gene>
<reference evidence="3" key="1">
    <citation type="submission" date="2025-08" db="UniProtKB">
        <authorList>
            <consortium name="RefSeq"/>
        </authorList>
    </citation>
    <scope>IDENTIFICATION</scope>
    <source>
        <tissue evidence="3">Blood</tissue>
    </source>
</reference>
<feature type="region of interest" description="Disordered" evidence="1">
    <location>
        <begin position="201"/>
        <end position="223"/>
    </location>
</feature>
<organism evidence="2 3">
    <name type="scientific">Acinonyx jubatus</name>
    <name type="common">Cheetah</name>
    <dbReference type="NCBI Taxonomy" id="32536"/>
    <lineage>
        <taxon>Eukaryota</taxon>
        <taxon>Metazoa</taxon>
        <taxon>Chordata</taxon>
        <taxon>Craniata</taxon>
        <taxon>Vertebrata</taxon>
        <taxon>Euteleostomi</taxon>
        <taxon>Mammalia</taxon>
        <taxon>Eutheria</taxon>
        <taxon>Laurasiatheria</taxon>
        <taxon>Carnivora</taxon>
        <taxon>Feliformia</taxon>
        <taxon>Felidae</taxon>
        <taxon>Felinae</taxon>
        <taxon>Acinonyx</taxon>
    </lineage>
</organism>
<dbReference type="Proteomes" id="UP001652583">
    <property type="component" value="Chromosome D2"/>
</dbReference>
<protein>
    <submittedName>
        <fullName evidence="3">Uncharacterized protein LOC128312595</fullName>
    </submittedName>
</protein>
<dbReference type="GeneID" id="128312595"/>
<keyword evidence="2" id="KW-1185">Reference proteome</keyword>
<dbReference type="RefSeq" id="XP_053063145.1">
    <property type="nucleotide sequence ID" value="XM_053207170.1"/>
</dbReference>
<accession>A0ABM3NUP6</accession>
<evidence type="ECO:0000313" key="3">
    <source>
        <dbReference type="RefSeq" id="XP_053063145.1"/>
    </source>
</evidence>
<evidence type="ECO:0000256" key="1">
    <source>
        <dbReference type="SAM" id="MobiDB-lite"/>
    </source>
</evidence>
<sequence length="223" mass="24227">MRMRGRGANGVSHLPGLFSRVSNHAPVLRLQPSATPRFLTVRDQAPGSTSLPSSVSDVAVFPGPLLLKDRGSDPFRPLREGLTQQWRRSNGRVSATLRNACWTLLLPVPETAAGCRPPQKKFARWCSRCFSGMMETHNMHLAPGFTLNEGACSSPSECGRFLGSAGTRGLQPSPPSVLPAVEPFFPVWPENLPDPTLLLGIRPSHQSTASPHQERQGVKGSQY</sequence>
<evidence type="ECO:0000313" key="2">
    <source>
        <dbReference type="Proteomes" id="UP001652583"/>
    </source>
</evidence>